<sequence length="541" mass="59938">MVGTRVDSFGIPAIIYSTPSGTYPNTNSTYFTSNTVPCIRGTYRNYTGIELCIPCSNGTYAYSNSYSPCTLPDSFCPYGAVEEISYSIFESIEQDQDYLESPENTVFDDILMQTIFSFNAQSGHCVLVSPITWVLLVIALGIILVGGMFIHEAFFPGIHITRDGTRQIFKKMNLIGEGELWVGGLASAAVLVIVISAYSFSNQYFHQYPIEQVTSDSSFACDVTLRNAKFSTTMQMTSTSQNSTKQNQVIFNMLNAQSITLNVDLIQTAFICNDSLIVQRVAGSKLTQLPISACEASHNDSILSLVIALPTQEIGIQLTLPGSRTVGAIRLGLSGPSMMSTDKRSTLLDLNFSSAFVSSSSDESLAPTTSFGIKLTAIVNQTDPLNSDDWPIFSAIWSSSFDVITDELFTVENRYTFFQRSQTNISITIEKSIFYVSNKQEPIARQTEIIFHNLLFTIVVLELFCLLFLINKLLVLPLYHNISSLLHYLSKKNRVDASENKLSMTIIDKFNCSKIRKAIPSIKPRHRCSTINVNISATSQQ</sequence>
<reference evidence="2" key="1">
    <citation type="submission" date="2021-02" db="EMBL/GenBank/DDBJ databases">
        <authorList>
            <person name="Nowell W R."/>
        </authorList>
    </citation>
    <scope>NUCLEOTIDE SEQUENCE</scope>
</reference>
<dbReference type="EMBL" id="CAJNOV010011177">
    <property type="protein sequence ID" value="CAF1441300.1"/>
    <property type="molecule type" value="Genomic_DNA"/>
</dbReference>
<comment type="caution">
    <text evidence="2">The sequence shown here is derived from an EMBL/GenBank/DDBJ whole genome shotgun (WGS) entry which is preliminary data.</text>
</comment>
<dbReference type="AlphaFoldDB" id="A0A815NQK5"/>
<accession>A0A815NQK5</accession>
<keyword evidence="1" id="KW-0812">Transmembrane</keyword>
<dbReference type="Proteomes" id="UP000663855">
    <property type="component" value="Unassembled WGS sequence"/>
</dbReference>
<evidence type="ECO:0000313" key="2">
    <source>
        <dbReference type="EMBL" id="CAF1441300.1"/>
    </source>
</evidence>
<feature type="transmembrane region" description="Helical" evidence="1">
    <location>
        <begin position="449"/>
        <end position="470"/>
    </location>
</feature>
<feature type="transmembrane region" description="Helical" evidence="1">
    <location>
        <begin position="133"/>
        <end position="159"/>
    </location>
</feature>
<evidence type="ECO:0008006" key="4">
    <source>
        <dbReference type="Google" id="ProtNLM"/>
    </source>
</evidence>
<keyword evidence="1" id="KW-1133">Transmembrane helix</keyword>
<feature type="transmembrane region" description="Helical" evidence="1">
    <location>
        <begin position="180"/>
        <end position="200"/>
    </location>
</feature>
<keyword evidence="1" id="KW-0472">Membrane</keyword>
<gene>
    <name evidence="2" type="ORF">CJN711_LOCUS24097</name>
</gene>
<name>A0A815NQK5_9BILA</name>
<organism evidence="2 3">
    <name type="scientific">Rotaria magnacalcarata</name>
    <dbReference type="NCBI Taxonomy" id="392030"/>
    <lineage>
        <taxon>Eukaryota</taxon>
        <taxon>Metazoa</taxon>
        <taxon>Spiralia</taxon>
        <taxon>Gnathifera</taxon>
        <taxon>Rotifera</taxon>
        <taxon>Eurotatoria</taxon>
        <taxon>Bdelloidea</taxon>
        <taxon>Philodinida</taxon>
        <taxon>Philodinidae</taxon>
        <taxon>Rotaria</taxon>
    </lineage>
</organism>
<evidence type="ECO:0000313" key="3">
    <source>
        <dbReference type="Proteomes" id="UP000663855"/>
    </source>
</evidence>
<evidence type="ECO:0000256" key="1">
    <source>
        <dbReference type="SAM" id="Phobius"/>
    </source>
</evidence>
<proteinExistence type="predicted"/>
<protein>
    <recommendedName>
        <fullName evidence="4">Transmembrane protein</fullName>
    </recommendedName>
</protein>